<dbReference type="Pfam" id="PF08766">
    <property type="entry name" value="DEK_C"/>
    <property type="match status" value="1"/>
</dbReference>
<dbReference type="PROSITE" id="PS51998">
    <property type="entry name" value="DEK_C"/>
    <property type="match status" value="1"/>
</dbReference>
<sequence length="96" mass="10836">MQPETKAKIEETVREILGKSDMSEMTEYHIQKQASDWLGLDHSQPEYKAFVRRTVNSFLGVHGFILWSSSPFDGGSRFDVGGGCRSSSGVRRRRNA</sequence>
<feature type="domain" description="DEK-C" evidence="1">
    <location>
        <begin position="3"/>
        <end position="60"/>
    </location>
</feature>
<dbReference type="EMBL" id="JANJYI010000004">
    <property type="protein sequence ID" value="KAK2654643.1"/>
    <property type="molecule type" value="Genomic_DNA"/>
</dbReference>
<evidence type="ECO:0000313" key="3">
    <source>
        <dbReference type="Proteomes" id="UP001280121"/>
    </source>
</evidence>
<keyword evidence="3" id="KW-1185">Reference proteome</keyword>
<dbReference type="AlphaFoldDB" id="A0AAE0CL79"/>
<evidence type="ECO:0000259" key="1">
    <source>
        <dbReference type="PROSITE" id="PS51998"/>
    </source>
</evidence>
<dbReference type="InterPro" id="IPR014876">
    <property type="entry name" value="DEK_C"/>
</dbReference>
<gene>
    <name evidence="2" type="ORF">Ddye_014499</name>
</gene>
<proteinExistence type="predicted"/>
<comment type="caution">
    <text evidence="2">The sequence shown here is derived from an EMBL/GenBank/DDBJ whole genome shotgun (WGS) entry which is preliminary data.</text>
</comment>
<evidence type="ECO:0000313" key="2">
    <source>
        <dbReference type="EMBL" id="KAK2654643.1"/>
    </source>
</evidence>
<reference evidence="2" key="1">
    <citation type="journal article" date="2023" name="Plant J.">
        <title>Genome sequences and population genomics provide insights into the demographic history, inbreeding, and mutation load of two 'living fossil' tree species of Dipteronia.</title>
        <authorList>
            <person name="Feng Y."/>
            <person name="Comes H.P."/>
            <person name="Chen J."/>
            <person name="Zhu S."/>
            <person name="Lu R."/>
            <person name="Zhang X."/>
            <person name="Li P."/>
            <person name="Qiu J."/>
            <person name="Olsen K.M."/>
            <person name="Qiu Y."/>
        </authorList>
    </citation>
    <scope>NUCLEOTIDE SEQUENCE</scope>
    <source>
        <strain evidence="2">KIB01</strain>
    </source>
</reference>
<protein>
    <recommendedName>
        <fullName evidence="1">DEK-C domain-containing protein</fullName>
    </recommendedName>
</protein>
<accession>A0AAE0CL79</accession>
<name>A0AAE0CL79_9ROSI</name>
<dbReference type="Proteomes" id="UP001280121">
    <property type="component" value="Unassembled WGS sequence"/>
</dbReference>
<organism evidence="2 3">
    <name type="scientific">Dipteronia dyeriana</name>
    <dbReference type="NCBI Taxonomy" id="168575"/>
    <lineage>
        <taxon>Eukaryota</taxon>
        <taxon>Viridiplantae</taxon>
        <taxon>Streptophyta</taxon>
        <taxon>Embryophyta</taxon>
        <taxon>Tracheophyta</taxon>
        <taxon>Spermatophyta</taxon>
        <taxon>Magnoliopsida</taxon>
        <taxon>eudicotyledons</taxon>
        <taxon>Gunneridae</taxon>
        <taxon>Pentapetalae</taxon>
        <taxon>rosids</taxon>
        <taxon>malvids</taxon>
        <taxon>Sapindales</taxon>
        <taxon>Sapindaceae</taxon>
        <taxon>Hippocastanoideae</taxon>
        <taxon>Acereae</taxon>
        <taxon>Dipteronia</taxon>
    </lineage>
</organism>